<dbReference type="EMBL" id="JAKOGI010001856">
    <property type="protein sequence ID" value="KAJ8423815.1"/>
    <property type="molecule type" value="Genomic_DNA"/>
</dbReference>
<feature type="region of interest" description="Disordered" evidence="1">
    <location>
        <begin position="1"/>
        <end position="45"/>
    </location>
</feature>
<dbReference type="AlphaFoldDB" id="A0A9Q1JM45"/>
<feature type="compositionally biased region" description="Basic residues" evidence="1">
    <location>
        <begin position="36"/>
        <end position="45"/>
    </location>
</feature>
<dbReference type="PANTHER" id="PTHR31696">
    <property type="entry name" value="PROTEIN MIZU-KUSSEI 1"/>
    <property type="match status" value="1"/>
</dbReference>
<gene>
    <name evidence="2" type="ORF">Cgig2_033071</name>
</gene>
<evidence type="ECO:0000256" key="1">
    <source>
        <dbReference type="SAM" id="MobiDB-lite"/>
    </source>
</evidence>
<dbReference type="Pfam" id="PF04759">
    <property type="entry name" value="DUF617"/>
    <property type="match status" value="1"/>
</dbReference>
<accession>A0A9Q1JM45</accession>
<sequence length="211" mass="24011">MPLAMGKPKNTRSESSKSLPEPLELPSVSLEQPSLKKTKRRHRKPKAIRALQSMIRSLPIITPTAQLSLQQSNRSRVTGTLFGYKKGKVSLSFQETTKSLPTLVLELPIQTYLLQKEMGLGMVRIALECEKREDVDKKLLEEPRWTMFCNGKKIGLGVKREAREEDLNVMKLLKVVTMGIGVLPSSDDDDPEDELSYWNLEHIMQDYIYPT</sequence>
<dbReference type="NCBIfam" id="TIGR01570">
    <property type="entry name" value="A_thal_3588"/>
    <property type="match status" value="1"/>
</dbReference>
<dbReference type="GO" id="GO:0010274">
    <property type="term" value="P:hydrotropism"/>
    <property type="evidence" value="ECO:0007669"/>
    <property type="project" value="InterPro"/>
</dbReference>
<proteinExistence type="predicted"/>
<reference evidence="2" key="1">
    <citation type="submission" date="2022-04" db="EMBL/GenBank/DDBJ databases">
        <title>Carnegiea gigantea Genome sequencing and assembly v2.</title>
        <authorList>
            <person name="Copetti D."/>
            <person name="Sanderson M.J."/>
            <person name="Burquez A."/>
            <person name="Wojciechowski M.F."/>
        </authorList>
    </citation>
    <scope>NUCLEOTIDE SEQUENCE</scope>
    <source>
        <strain evidence="2">SGP5-SGP5p</strain>
        <tissue evidence="2">Aerial part</tissue>
    </source>
</reference>
<dbReference type="PANTHER" id="PTHR31696:SF4">
    <property type="entry name" value="OS08G0171800 PROTEIN"/>
    <property type="match status" value="1"/>
</dbReference>
<comment type="caution">
    <text evidence="2">The sequence shown here is derived from an EMBL/GenBank/DDBJ whole genome shotgun (WGS) entry which is preliminary data.</text>
</comment>
<evidence type="ECO:0000313" key="2">
    <source>
        <dbReference type="EMBL" id="KAJ8423815.1"/>
    </source>
</evidence>
<dbReference type="OrthoDB" id="672310at2759"/>
<evidence type="ECO:0000313" key="3">
    <source>
        <dbReference type="Proteomes" id="UP001153076"/>
    </source>
</evidence>
<protein>
    <submittedName>
        <fullName evidence="2">Uncharacterized protein</fullName>
    </submittedName>
</protein>
<feature type="compositionally biased region" description="Low complexity" evidence="1">
    <location>
        <begin position="16"/>
        <end position="35"/>
    </location>
</feature>
<organism evidence="2 3">
    <name type="scientific">Carnegiea gigantea</name>
    <dbReference type="NCBI Taxonomy" id="171969"/>
    <lineage>
        <taxon>Eukaryota</taxon>
        <taxon>Viridiplantae</taxon>
        <taxon>Streptophyta</taxon>
        <taxon>Embryophyta</taxon>
        <taxon>Tracheophyta</taxon>
        <taxon>Spermatophyta</taxon>
        <taxon>Magnoliopsida</taxon>
        <taxon>eudicotyledons</taxon>
        <taxon>Gunneridae</taxon>
        <taxon>Pentapetalae</taxon>
        <taxon>Caryophyllales</taxon>
        <taxon>Cactineae</taxon>
        <taxon>Cactaceae</taxon>
        <taxon>Cactoideae</taxon>
        <taxon>Echinocereeae</taxon>
        <taxon>Carnegiea</taxon>
    </lineage>
</organism>
<name>A0A9Q1JM45_9CARY</name>
<dbReference type="Proteomes" id="UP001153076">
    <property type="component" value="Unassembled WGS sequence"/>
</dbReference>
<dbReference type="InterPro" id="IPR006460">
    <property type="entry name" value="MIZ1-like_pln"/>
</dbReference>
<keyword evidence="3" id="KW-1185">Reference proteome</keyword>